<evidence type="ECO:0000256" key="1">
    <source>
        <dbReference type="SAM" id="Phobius"/>
    </source>
</evidence>
<keyword evidence="1" id="KW-1133">Transmembrane helix</keyword>
<dbReference type="EMBL" id="MF417909">
    <property type="protein sequence ID" value="ASN70618.1"/>
    <property type="molecule type" value="Genomic_DNA"/>
</dbReference>
<keyword evidence="1" id="KW-0472">Membrane</keyword>
<feature type="transmembrane region" description="Helical" evidence="1">
    <location>
        <begin position="6"/>
        <end position="22"/>
    </location>
</feature>
<evidence type="ECO:0000313" key="3">
    <source>
        <dbReference type="EMBL" id="ASN70618.1"/>
    </source>
</evidence>
<gene>
    <name evidence="2" type="ORF">10AX1_4</name>
    <name evidence="3" type="ORF">10F7_51</name>
</gene>
<organism evidence="2">
    <name type="scientific">uncultured Caudovirales phage</name>
    <dbReference type="NCBI Taxonomy" id="2100421"/>
    <lineage>
        <taxon>Viruses</taxon>
        <taxon>Duplodnaviria</taxon>
        <taxon>Heunggongvirae</taxon>
        <taxon>Uroviricota</taxon>
        <taxon>Caudoviricetes</taxon>
        <taxon>Peduoviridae</taxon>
        <taxon>Maltschvirus</taxon>
        <taxon>Maltschvirus maltsch</taxon>
    </lineage>
</organism>
<keyword evidence="1" id="KW-0812">Transmembrane</keyword>
<reference evidence="2" key="1">
    <citation type="submission" date="2017-06" db="EMBL/GenBank/DDBJ databases">
        <title>Novel phages from South African skin metaviromes.</title>
        <authorList>
            <person name="van Zyl L.J."/>
            <person name="Abrahams Y."/>
            <person name="Stander E.A."/>
            <person name="Kirby B.M."/>
            <person name="Clavaud C."/>
            <person name="Farcet C."/>
            <person name="Breton L."/>
            <person name="Trindade M.I."/>
        </authorList>
    </citation>
    <scope>NUCLEOTIDE SEQUENCE</scope>
</reference>
<dbReference type="EMBL" id="MF417895">
    <property type="protein sequence ID" value="ASN69712.1"/>
    <property type="molecule type" value="Genomic_DNA"/>
</dbReference>
<name>A0A2H4J3J4_9CAUD</name>
<accession>A0A2H4J3J4</accession>
<evidence type="ECO:0000313" key="2">
    <source>
        <dbReference type="EMBL" id="ASN69712.1"/>
    </source>
</evidence>
<sequence length="59" mass="6975">MMVFHVLVLIIIGAFIADYVRLRKEKAKLRVNVSILAEHVMKDYGAEYTYKLINYKEEQ</sequence>
<proteinExistence type="predicted"/>
<protein>
    <submittedName>
        <fullName evidence="2">Uncharacterized protein</fullName>
    </submittedName>
</protein>